<keyword evidence="2" id="KW-0413">Isomerase</keyword>
<dbReference type="PANTHER" id="PTHR12110:SF48">
    <property type="entry name" value="BLL3656 PROTEIN"/>
    <property type="match status" value="1"/>
</dbReference>
<dbReference type="InterPro" id="IPR050312">
    <property type="entry name" value="IolE/XylAMocC-like"/>
</dbReference>
<proteinExistence type="predicted"/>
<name>A0A494XZ14_9BURK</name>
<keyword evidence="3" id="KW-1185">Reference proteome</keyword>
<accession>A0A494XZ14</accession>
<dbReference type="PANTHER" id="PTHR12110">
    <property type="entry name" value="HYDROXYPYRUVATE ISOMERASE"/>
    <property type="match status" value="1"/>
</dbReference>
<evidence type="ECO:0000259" key="1">
    <source>
        <dbReference type="Pfam" id="PF01261"/>
    </source>
</evidence>
<dbReference type="Pfam" id="PF01261">
    <property type="entry name" value="AP_endonuc_2"/>
    <property type="match status" value="1"/>
</dbReference>
<organism evidence="2 3">
    <name type="scientific">Pararobbsia silviterrae</name>
    <dbReference type="NCBI Taxonomy" id="1792498"/>
    <lineage>
        <taxon>Bacteria</taxon>
        <taxon>Pseudomonadati</taxon>
        <taxon>Pseudomonadota</taxon>
        <taxon>Betaproteobacteria</taxon>
        <taxon>Burkholderiales</taxon>
        <taxon>Burkholderiaceae</taxon>
        <taxon>Pararobbsia</taxon>
    </lineage>
</organism>
<dbReference type="EMBL" id="RBZU01000007">
    <property type="protein sequence ID" value="RKP53319.1"/>
    <property type="molecule type" value="Genomic_DNA"/>
</dbReference>
<sequence>MTQAVSRPAFSLAHLTALSQTPPELVSVAAQAGYDDVSFRLLPAAPGGIAYSLMTDAAMLDDTLARLRDTGVRVFDLEIVRINDTFDPRAYLSFFEVGAKLGARAVLVGCDDRDPVRRADAYATLCELAKPFGLSADIEFMPWTAVKNLRSAVQLVELAGKPSNAGVLVDALHFGRSDTTLDEVRALPREWLHYAQICDAPAGIPATDAELIHTARCERLLPGEGGIDLEGLWSALPADLPVSIEIPNDVRAPALGPLAWAKQALAAARDVIGVKA</sequence>
<evidence type="ECO:0000313" key="3">
    <source>
        <dbReference type="Proteomes" id="UP000270342"/>
    </source>
</evidence>
<evidence type="ECO:0000313" key="2">
    <source>
        <dbReference type="EMBL" id="RKP53319.1"/>
    </source>
</evidence>
<dbReference type="OrthoDB" id="9072761at2"/>
<gene>
    <name evidence="2" type="ORF">D7S86_16465</name>
</gene>
<feature type="domain" description="Xylose isomerase-like TIM barrel" evidence="1">
    <location>
        <begin position="28"/>
        <end position="267"/>
    </location>
</feature>
<dbReference type="RefSeq" id="WP_121087947.1">
    <property type="nucleotide sequence ID" value="NZ_RBZU01000007.1"/>
</dbReference>
<dbReference type="SUPFAM" id="SSF51658">
    <property type="entry name" value="Xylose isomerase-like"/>
    <property type="match status" value="1"/>
</dbReference>
<dbReference type="AlphaFoldDB" id="A0A494XZ14"/>
<dbReference type="Proteomes" id="UP000270342">
    <property type="component" value="Unassembled WGS sequence"/>
</dbReference>
<dbReference type="GO" id="GO:0016853">
    <property type="term" value="F:isomerase activity"/>
    <property type="evidence" value="ECO:0007669"/>
    <property type="project" value="UniProtKB-KW"/>
</dbReference>
<protein>
    <submittedName>
        <fullName evidence="2">Sugar phosphate isomerase/epimerase</fullName>
    </submittedName>
</protein>
<comment type="caution">
    <text evidence="2">The sequence shown here is derived from an EMBL/GenBank/DDBJ whole genome shotgun (WGS) entry which is preliminary data.</text>
</comment>
<dbReference type="InterPro" id="IPR013022">
    <property type="entry name" value="Xyl_isomerase-like_TIM-brl"/>
</dbReference>
<reference evidence="2 3" key="1">
    <citation type="submission" date="2018-10" db="EMBL/GenBank/DDBJ databases">
        <title>Robbsia sp. DHC34, isolated from soil.</title>
        <authorList>
            <person name="Gao Z.-H."/>
            <person name="Qiu L.-H."/>
        </authorList>
    </citation>
    <scope>NUCLEOTIDE SEQUENCE [LARGE SCALE GENOMIC DNA]</scope>
    <source>
        <strain evidence="2 3">DHC34</strain>
    </source>
</reference>
<dbReference type="Gene3D" id="3.20.20.150">
    <property type="entry name" value="Divalent-metal-dependent TIM barrel enzymes"/>
    <property type="match status" value="1"/>
</dbReference>
<dbReference type="InterPro" id="IPR036237">
    <property type="entry name" value="Xyl_isomerase-like_sf"/>
</dbReference>